<evidence type="ECO:0000313" key="1">
    <source>
        <dbReference type="EMBL" id="CDM31017.1"/>
    </source>
</evidence>
<organism evidence="1 2">
    <name type="scientific">Penicillium roqueforti (strain FM164)</name>
    <dbReference type="NCBI Taxonomy" id="1365484"/>
    <lineage>
        <taxon>Eukaryota</taxon>
        <taxon>Fungi</taxon>
        <taxon>Dikarya</taxon>
        <taxon>Ascomycota</taxon>
        <taxon>Pezizomycotina</taxon>
        <taxon>Eurotiomycetes</taxon>
        <taxon>Eurotiomycetidae</taxon>
        <taxon>Eurotiales</taxon>
        <taxon>Aspergillaceae</taxon>
        <taxon>Penicillium</taxon>
    </lineage>
</organism>
<proteinExistence type="predicted"/>
<dbReference type="Proteomes" id="UP000030686">
    <property type="component" value="Unassembled WGS sequence"/>
</dbReference>
<accession>W6QMZ3</accession>
<reference evidence="1" key="1">
    <citation type="journal article" date="2014" name="Nat. Commun.">
        <title>Multiple recent horizontal transfers of a large genomic region in cheese making fungi.</title>
        <authorList>
            <person name="Cheeseman K."/>
            <person name="Ropars J."/>
            <person name="Renault P."/>
            <person name="Dupont J."/>
            <person name="Gouzy J."/>
            <person name="Branca A."/>
            <person name="Abraham A.L."/>
            <person name="Ceppi M."/>
            <person name="Conseiller E."/>
            <person name="Debuchy R."/>
            <person name="Malagnac F."/>
            <person name="Goarin A."/>
            <person name="Silar P."/>
            <person name="Lacoste S."/>
            <person name="Sallet E."/>
            <person name="Bensimon A."/>
            <person name="Giraud T."/>
            <person name="Brygoo Y."/>
        </authorList>
    </citation>
    <scope>NUCLEOTIDE SEQUENCE [LARGE SCALE GENOMIC DNA]</scope>
    <source>
        <strain evidence="1">FM164</strain>
    </source>
</reference>
<keyword evidence="2" id="KW-1185">Reference proteome</keyword>
<evidence type="ECO:0000313" key="2">
    <source>
        <dbReference type="Proteomes" id="UP000030686"/>
    </source>
</evidence>
<dbReference type="EMBL" id="HG792016">
    <property type="protein sequence ID" value="CDM31017.1"/>
    <property type="molecule type" value="Genomic_DNA"/>
</dbReference>
<dbReference type="AlphaFoldDB" id="W6QMZ3"/>
<gene>
    <name evidence="1" type="ORF">PROQFM164_S02g001167</name>
</gene>
<sequence>MRGISQVYRRVLTLEVKRFRLDLSTTQLSYLLCSRFLVERLSKSARDVCHYRRSQTKHDTRDNVISLCVHSQRKRQALKDEQDTSAVDFEPISDDQERGIEQSWAIYTSSK</sequence>
<name>W6QMZ3_PENRF</name>
<protein>
    <submittedName>
        <fullName evidence="1">Genomic scaffold, ProqFM164S02</fullName>
    </submittedName>
</protein>